<feature type="transmembrane region" description="Helical" evidence="1">
    <location>
        <begin position="69"/>
        <end position="92"/>
    </location>
</feature>
<gene>
    <name evidence="2" type="ORF">SAMEA4412692_01688</name>
</gene>
<reference evidence="2 3" key="1">
    <citation type="submission" date="2017-06" db="EMBL/GenBank/DDBJ databases">
        <authorList>
            <consortium name="Pathogen Informatics"/>
        </authorList>
    </citation>
    <scope>NUCLEOTIDE SEQUENCE [LARGE SCALE GENOMIC DNA]</scope>
    <source>
        <strain evidence="2 3">NCTC13788</strain>
    </source>
</reference>
<accession>A0A239SXA9</accession>
<evidence type="ECO:0000313" key="2">
    <source>
        <dbReference type="EMBL" id="SNU89966.1"/>
    </source>
</evidence>
<dbReference type="RefSeq" id="WP_018373426.1">
    <property type="nucleotide sequence ID" value="NZ_LT906439.1"/>
</dbReference>
<keyword evidence="1" id="KW-1133">Transmembrane helix</keyword>
<name>A0A239SXA9_9STRE</name>
<feature type="transmembrane region" description="Helical" evidence="1">
    <location>
        <begin position="118"/>
        <end position="137"/>
    </location>
</feature>
<proteinExistence type="predicted"/>
<dbReference type="Proteomes" id="UP000215185">
    <property type="component" value="Chromosome 1"/>
</dbReference>
<evidence type="ECO:0000313" key="3">
    <source>
        <dbReference type="Proteomes" id="UP000215185"/>
    </source>
</evidence>
<feature type="transmembrane region" description="Helical" evidence="1">
    <location>
        <begin position="157"/>
        <end position="182"/>
    </location>
</feature>
<organism evidence="2 3">
    <name type="scientific">Streptococcus merionis</name>
    <dbReference type="NCBI Taxonomy" id="400065"/>
    <lineage>
        <taxon>Bacteria</taxon>
        <taxon>Bacillati</taxon>
        <taxon>Bacillota</taxon>
        <taxon>Bacilli</taxon>
        <taxon>Lactobacillales</taxon>
        <taxon>Streptococcaceae</taxon>
        <taxon>Streptococcus</taxon>
    </lineage>
</organism>
<keyword evidence="1" id="KW-0472">Membrane</keyword>
<dbReference type="OrthoDB" id="3268827at2"/>
<protein>
    <submittedName>
        <fullName evidence="2">Membrane protein</fullName>
    </submittedName>
</protein>
<feature type="transmembrane region" description="Helical" evidence="1">
    <location>
        <begin position="25"/>
        <end position="49"/>
    </location>
</feature>
<feature type="transmembrane region" description="Helical" evidence="1">
    <location>
        <begin position="233"/>
        <end position="253"/>
    </location>
</feature>
<dbReference type="STRING" id="1123308.GCA_000380085_00855"/>
<dbReference type="AlphaFoldDB" id="A0A239SXA9"/>
<dbReference type="KEGG" id="smen:SAMEA4412692_1688"/>
<sequence>MKTKVISQSILSEFLKIIYNKATQIVLPIIIILQPMLAYMSAKQVLYVGLDATPETDSNLLEAIPPIEYIGFDTILIGLFAMIILGAVFGSLEFKKNSLRTTLLLQPNKMIFFKSKMLVSMLFIFFMSFISIFISIACSQYALGASGLNPIILNSKVWYFIILGTISWTLITMLSYFVAFLFKTSVAPLIFLIPQLYNIGEFLADRISIARFLPISLGQDLIATTPSRLTSVPAISIALLGLWVVLVATIGYYRFIRIDVGTK</sequence>
<keyword evidence="1" id="KW-0812">Transmembrane</keyword>
<keyword evidence="3" id="KW-1185">Reference proteome</keyword>
<dbReference type="EMBL" id="LT906439">
    <property type="protein sequence ID" value="SNU89966.1"/>
    <property type="molecule type" value="Genomic_DNA"/>
</dbReference>
<evidence type="ECO:0000256" key="1">
    <source>
        <dbReference type="SAM" id="Phobius"/>
    </source>
</evidence>
<feature type="transmembrane region" description="Helical" evidence="1">
    <location>
        <begin position="189"/>
        <end position="213"/>
    </location>
</feature>